<accession>A0ABS6JL31</accession>
<dbReference type="EMBL" id="JAHQCS010000163">
    <property type="protein sequence ID" value="MBU9714090.1"/>
    <property type="molecule type" value="Genomic_DNA"/>
</dbReference>
<reference evidence="2 3" key="1">
    <citation type="submission" date="2021-06" db="EMBL/GenBank/DDBJ databases">
        <title>Bacillus sp. RD4P76, an endophyte from a halophyte.</title>
        <authorList>
            <person name="Sun J.-Q."/>
        </authorList>
    </citation>
    <scope>NUCLEOTIDE SEQUENCE [LARGE SCALE GENOMIC DNA]</scope>
    <source>
        <strain evidence="2 3">CGMCC 1.15917</strain>
    </source>
</reference>
<feature type="signal peptide" evidence="1">
    <location>
        <begin position="1"/>
        <end position="24"/>
    </location>
</feature>
<name>A0ABS6JL31_9BACI</name>
<feature type="chain" id="PRO_5045049880" evidence="1">
    <location>
        <begin position="25"/>
        <end position="270"/>
    </location>
</feature>
<dbReference type="RefSeq" id="WP_217068410.1">
    <property type="nucleotide sequence ID" value="NZ_JAHQCS010000163.1"/>
</dbReference>
<organism evidence="2 3">
    <name type="scientific">Evansella tamaricis</name>
    <dbReference type="NCBI Taxonomy" id="2069301"/>
    <lineage>
        <taxon>Bacteria</taxon>
        <taxon>Bacillati</taxon>
        <taxon>Bacillota</taxon>
        <taxon>Bacilli</taxon>
        <taxon>Bacillales</taxon>
        <taxon>Bacillaceae</taxon>
        <taxon>Evansella</taxon>
    </lineage>
</organism>
<evidence type="ECO:0000313" key="2">
    <source>
        <dbReference type="EMBL" id="MBU9714090.1"/>
    </source>
</evidence>
<dbReference type="Proteomes" id="UP000784880">
    <property type="component" value="Unassembled WGS sequence"/>
</dbReference>
<sequence>MKVKINILLVFLMLFITFVPSVQAVQTTGTEGNNGLPDYVTELNSKDKEKIIDDAIRSSEFKSFVLELASEYNINHLREQTYVRAIERGILDSQVYKMEVPVDETEKIEGYTLTLDIELSKKYSTRIMLIYVDGNIEIGGGLTSDNSTIYLYELKDFELINSGTITNADKPELKQVEVYGISVESNATCGPTGDVGIQQSWGCSSCINVFNTIHDLGCGIASALLCTFACAPIGGLTCPIVCGILYAAVCVFNNYGSRQGLQACQDFGPC</sequence>
<comment type="caution">
    <text evidence="2">The sequence shown here is derived from an EMBL/GenBank/DDBJ whole genome shotgun (WGS) entry which is preliminary data.</text>
</comment>
<keyword evidence="3" id="KW-1185">Reference proteome</keyword>
<keyword evidence="1" id="KW-0732">Signal</keyword>
<gene>
    <name evidence="2" type="ORF">KS419_20345</name>
</gene>
<proteinExistence type="predicted"/>
<evidence type="ECO:0000313" key="3">
    <source>
        <dbReference type="Proteomes" id="UP000784880"/>
    </source>
</evidence>
<evidence type="ECO:0000256" key="1">
    <source>
        <dbReference type="SAM" id="SignalP"/>
    </source>
</evidence>
<protein>
    <submittedName>
        <fullName evidence="2">Uncharacterized protein</fullName>
    </submittedName>
</protein>